<evidence type="ECO:0000259" key="3">
    <source>
        <dbReference type="PROSITE" id="PS51782"/>
    </source>
</evidence>
<dbReference type="Gene3D" id="3.10.50.10">
    <property type="match status" value="1"/>
</dbReference>
<dbReference type="Proteomes" id="UP000315711">
    <property type="component" value="Unassembled WGS sequence"/>
</dbReference>
<dbReference type="AlphaFoldDB" id="A0A562QN88"/>
<dbReference type="Gene3D" id="3.10.350.10">
    <property type="entry name" value="LysM domain"/>
    <property type="match status" value="2"/>
</dbReference>
<dbReference type="Pfam" id="PF00704">
    <property type="entry name" value="Glyco_hydro_18"/>
    <property type="match status" value="1"/>
</dbReference>
<sequence length="419" mass="47531">MFIYTVKQGDSLFSISLKYNVLLDTIRLTNGLVQTNIVPGQSLLIPLYTYIVQPGDSFWMIARMACVSVDQLQTANPSINPHFLQLGMVLIIPDISNHLASTLGYYIIRSPELDQALINDFAPYATYFSFFDYHFDYNGDLNELNDLRAIEAAWNRRVIPLATITNLTEEGFSPDLVRQMLNNPAIRQRLIENIVTLVSTKGYGGINIDIEEVAAEDRDLFSGFLQQLSDRLRPAGFLLTIAVPPKESDDIPWFEGYDYGAIGSVVDFTFIMAYNWHYAGSGPGPIASIMRVRNTIEYAISKMPSQKIILGVPLFGFDWTLPFQTGSRARALSNQNAVHLAMQYQVPIQYSEIDESPFFEYVDEKGRLHAVWFEDSRSMCKKMQLIHEFRLEGIGAWHLSLGFPQGVWLLTKFFTIEKA</sequence>
<dbReference type="Pfam" id="PF01476">
    <property type="entry name" value="LysM"/>
    <property type="match status" value="2"/>
</dbReference>
<evidence type="ECO:0000313" key="5">
    <source>
        <dbReference type="EMBL" id="TWI58133.1"/>
    </source>
</evidence>
<dbReference type="InterPro" id="IPR029070">
    <property type="entry name" value="Chitinase_insertion_sf"/>
</dbReference>
<dbReference type="PANTHER" id="PTHR46066">
    <property type="entry name" value="CHITINASE DOMAIN-CONTAINING PROTEIN 1 FAMILY MEMBER"/>
    <property type="match status" value="1"/>
</dbReference>
<dbReference type="GO" id="GO:0016798">
    <property type="term" value="F:hydrolase activity, acting on glycosyl bonds"/>
    <property type="evidence" value="ECO:0007669"/>
    <property type="project" value="UniProtKB-KW"/>
</dbReference>
<reference evidence="5 6" key="1">
    <citation type="journal article" date="2015" name="Stand. Genomic Sci.">
        <title>Genomic Encyclopedia of Bacterial and Archaeal Type Strains, Phase III: the genomes of soil and plant-associated and newly described type strains.</title>
        <authorList>
            <person name="Whitman W.B."/>
            <person name="Woyke T."/>
            <person name="Klenk H.P."/>
            <person name="Zhou Y."/>
            <person name="Lilburn T.G."/>
            <person name="Beck B.J."/>
            <person name="De Vos P."/>
            <person name="Vandamme P."/>
            <person name="Eisen J.A."/>
            <person name="Garrity G."/>
            <person name="Hugenholtz P."/>
            <person name="Kyrpides N.C."/>
        </authorList>
    </citation>
    <scope>NUCLEOTIDE SEQUENCE [LARGE SCALE GENOMIC DNA]</scope>
    <source>
        <strain evidence="5 6">CGMCC 1.10116</strain>
    </source>
</reference>
<dbReference type="OrthoDB" id="9769314at2"/>
<dbReference type="PROSITE" id="PS51910">
    <property type="entry name" value="GH18_2"/>
    <property type="match status" value="1"/>
</dbReference>
<keyword evidence="2" id="KW-0326">Glycosidase</keyword>
<dbReference type="GO" id="GO:0070492">
    <property type="term" value="F:oligosaccharide binding"/>
    <property type="evidence" value="ECO:0007669"/>
    <property type="project" value="TreeGrafter"/>
</dbReference>
<dbReference type="PROSITE" id="PS51782">
    <property type="entry name" value="LYSM"/>
    <property type="match status" value="2"/>
</dbReference>
<dbReference type="InterPro" id="IPR001223">
    <property type="entry name" value="Glyco_hydro18_cat"/>
</dbReference>
<dbReference type="GO" id="GO:0005975">
    <property type="term" value="P:carbohydrate metabolic process"/>
    <property type="evidence" value="ECO:0007669"/>
    <property type="project" value="InterPro"/>
</dbReference>
<evidence type="ECO:0000256" key="2">
    <source>
        <dbReference type="ARBA" id="ARBA00023295"/>
    </source>
</evidence>
<dbReference type="InterPro" id="IPR011583">
    <property type="entry name" value="Chitinase_II/V-like_cat"/>
</dbReference>
<dbReference type="Gene3D" id="3.20.20.80">
    <property type="entry name" value="Glycosidases"/>
    <property type="match status" value="1"/>
</dbReference>
<dbReference type="SUPFAM" id="SSF54106">
    <property type="entry name" value="LysM domain"/>
    <property type="match status" value="2"/>
</dbReference>
<keyword evidence="6" id="KW-1185">Reference proteome</keyword>
<protein>
    <submittedName>
        <fullName evidence="5">Spore germination protein YaaH</fullName>
    </submittedName>
</protein>
<gene>
    <name evidence="5" type="ORF">IQ10_01466</name>
</gene>
<dbReference type="InterPro" id="IPR018392">
    <property type="entry name" value="LysM"/>
</dbReference>
<evidence type="ECO:0000259" key="4">
    <source>
        <dbReference type="PROSITE" id="PS51910"/>
    </source>
</evidence>
<dbReference type="InterPro" id="IPR041704">
    <property type="entry name" value="CFLE_GH18"/>
</dbReference>
<dbReference type="GO" id="GO:0008061">
    <property type="term" value="F:chitin binding"/>
    <property type="evidence" value="ECO:0007669"/>
    <property type="project" value="InterPro"/>
</dbReference>
<keyword evidence="1" id="KW-0378">Hydrolase</keyword>
<dbReference type="SMART" id="SM00257">
    <property type="entry name" value="LysM"/>
    <property type="match status" value="2"/>
</dbReference>
<evidence type="ECO:0000313" key="6">
    <source>
        <dbReference type="Proteomes" id="UP000315711"/>
    </source>
</evidence>
<organism evidence="5 6">
    <name type="scientific">Halalkalibacter nanhaiisediminis</name>
    <dbReference type="NCBI Taxonomy" id="688079"/>
    <lineage>
        <taxon>Bacteria</taxon>
        <taxon>Bacillati</taxon>
        <taxon>Bacillota</taxon>
        <taxon>Bacilli</taxon>
        <taxon>Bacillales</taxon>
        <taxon>Bacillaceae</taxon>
        <taxon>Halalkalibacter</taxon>
    </lineage>
</organism>
<dbReference type="GO" id="GO:0012505">
    <property type="term" value="C:endomembrane system"/>
    <property type="evidence" value="ECO:0007669"/>
    <property type="project" value="TreeGrafter"/>
</dbReference>
<dbReference type="SUPFAM" id="SSF51445">
    <property type="entry name" value="(Trans)glycosidases"/>
    <property type="match status" value="1"/>
</dbReference>
<feature type="domain" description="LysM" evidence="3">
    <location>
        <begin position="2"/>
        <end position="45"/>
    </location>
</feature>
<dbReference type="PANTHER" id="PTHR46066:SF2">
    <property type="entry name" value="CHITINASE DOMAIN-CONTAINING PROTEIN 1"/>
    <property type="match status" value="1"/>
</dbReference>
<feature type="domain" description="GH18" evidence="4">
    <location>
        <begin position="100"/>
        <end position="419"/>
    </location>
</feature>
<comment type="caution">
    <text evidence="5">The sequence shown here is derived from an EMBL/GenBank/DDBJ whole genome shotgun (WGS) entry which is preliminary data.</text>
</comment>
<dbReference type="RefSeq" id="WP_144449784.1">
    <property type="nucleotide sequence ID" value="NZ_VLKZ01000003.1"/>
</dbReference>
<name>A0A562QN88_9BACI</name>
<dbReference type="EMBL" id="VLKZ01000003">
    <property type="protein sequence ID" value="TWI58133.1"/>
    <property type="molecule type" value="Genomic_DNA"/>
</dbReference>
<feature type="domain" description="LysM" evidence="3">
    <location>
        <begin position="48"/>
        <end position="92"/>
    </location>
</feature>
<dbReference type="InterPro" id="IPR036779">
    <property type="entry name" value="LysM_dom_sf"/>
</dbReference>
<dbReference type="SMART" id="SM00636">
    <property type="entry name" value="Glyco_18"/>
    <property type="match status" value="1"/>
</dbReference>
<dbReference type="CDD" id="cd00118">
    <property type="entry name" value="LysM"/>
    <property type="match status" value="2"/>
</dbReference>
<evidence type="ECO:0000256" key="1">
    <source>
        <dbReference type="ARBA" id="ARBA00022801"/>
    </source>
</evidence>
<dbReference type="InterPro" id="IPR017853">
    <property type="entry name" value="GH"/>
</dbReference>
<proteinExistence type="predicted"/>
<dbReference type="CDD" id="cd02874">
    <property type="entry name" value="GH18_CFLE_spore_hydrolase"/>
    <property type="match status" value="1"/>
</dbReference>
<accession>A0A562QN88</accession>